<sequence>MSRIGNQPIELTDDVEFSIDADNVVTIKGGKGSDSLQVDETISVEEKDGELLITRSSDEKSQRSLHGLYRSLISNMVTGVSEGYKKELEIIGVGYRASISNGILEITLGFSHPIYFVAPDGIEIEVDTKSRNNPMIIVSGINKELVGQVSAKIRSLRPPEPYNGKGIRYVGEWVRRKAGKSAAKA</sequence>
<proteinExistence type="inferred from homology"/>
<dbReference type="PRINTS" id="PR00059">
    <property type="entry name" value="RIBOSOMALL6"/>
</dbReference>
<dbReference type="HAMAP" id="MF_01365_B">
    <property type="entry name" value="Ribosomal_uL6_B"/>
    <property type="match status" value="1"/>
</dbReference>
<gene>
    <name evidence="3 7" type="primary">rplF</name>
    <name evidence="7" type="ORF">J6I44_20400</name>
</gene>
<organism evidence="7 8">
    <name type="scientific">Fodinibius salsisoli</name>
    <dbReference type="NCBI Taxonomy" id="2820877"/>
    <lineage>
        <taxon>Bacteria</taxon>
        <taxon>Pseudomonadati</taxon>
        <taxon>Balneolota</taxon>
        <taxon>Balneolia</taxon>
        <taxon>Balneolales</taxon>
        <taxon>Balneolaceae</taxon>
        <taxon>Fodinibius</taxon>
    </lineage>
</organism>
<evidence type="ECO:0000256" key="3">
    <source>
        <dbReference type="HAMAP-Rule" id="MF_01365"/>
    </source>
</evidence>
<dbReference type="PANTHER" id="PTHR11655">
    <property type="entry name" value="60S/50S RIBOSOMAL PROTEIN L6/L9"/>
    <property type="match status" value="1"/>
</dbReference>
<evidence type="ECO:0000256" key="5">
    <source>
        <dbReference type="RuleBase" id="RU003870"/>
    </source>
</evidence>
<reference evidence="7 8" key="1">
    <citation type="submission" date="2021-03" db="EMBL/GenBank/DDBJ databases">
        <title>Aliifodinibius sp. nov., a new bacterium isolated from saline soil.</title>
        <authorList>
            <person name="Galisteo C."/>
            <person name="De La Haba R."/>
            <person name="Sanchez-Porro C."/>
            <person name="Ventosa A."/>
        </authorList>
    </citation>
    <scope>NUCLEOTIDE SEQUENCE [LARGE SCALE GENOMIC DNA]</scope>
    <source>
        <strain evidence="7 8">1BSP15-2V2</strain>
    </source>
</reference>
<protein>
    <recommendedName>
        <fullName evidence="3">Large ribosomal subunit protein uL6</fullName>
    </recommendedName>
</protein>
<evidence type="ECO:0000256" key="2">
    <source>
        <dbReference type="ARBA" id="ARBA00023274"/>
    </source>
</evidence>
<dbReference type="SUPFAM" id="SSF56053">
    <property type="entry name" value="Ribosomal protein L6"/>
    <property type="match status" value="2"/>
</dbReference>
<feature type="domain" description="Large ribosomal subunit protein uL6 alpha-beta" evidence="6">
    <location>
        <begin position="91"/>
        <end position="169"/>
    </location>
</feature>
<dbReference type="Gene3D" id="3.90.930.12">
    <property type="entry name" value="Ribosomal protein L6, alpha-beta domain"/>
    <property type="match status" value="2"/>
</dbReference>
<comment type="subunit">
    <text evidence="3">Part of the 50S ribosomal subunit.</text>
</comment>
<evidence type="ECO:0000259" key="6">
    <source>
        <dbReference type="Pfam" id="PF00347"/>
    </source>
</evidence>
<dbReference type="EMBL" id="JAGGJA010000027">
    <property type="protein sequence ID" value="MCW9709235.1"/>
    <property type="molecule type" value="Genomic_DNA"/>
</dbReference>
<dbReference type="RefSeq" id="WP_265768107.1">
    <property type="nucleotide sequence ID" value="NZ_JAGGJA010000027.1"/>
</dbReference>
<keyword evidence="3 5" id="KW-0694">RNA-binding</keyword>
<dbReference type="InterPro" id="IPR020040">
    <property type="entry name" value="Ribosomal_uL6_a/b-dom"/>
</dbReference>
<dbReference type="InterPro" id="IPR000702">
    <property type="entry name" value="Ribosomal_uL6-like"/>
</dbReference>
<comment type="similarity">
    <text evidence="3 4">Belongs to the universal ribosomal protein uL6 family.</text>
</comment>
<keyword evidence="1 3" id="KW-0689">Ribosomal protein</keyword>
<evidence type="ECO:0000313" key="8">
    <source>
        <dbReference type="Proteomes" id="UP001207918"/>
    </source>
</evidence>
<keyword evidence="8" id="KW-1185">Reference proteome</keyword>
<dbReference type="InterPro" id="IPR019906">
    <property type="entry name" value="Ribosomal_uL6_bac-type"/>
</dbReference>
<accession>A0ABT3PTQ7</accession>
<name>A0ABT3PTQ7_9BACT</name>
<feature type="domain" description="Large ribosomal subunit protein uL6 alpha-beta" evidence="6">
    <location>
        <begin position="14"/>
        <end position="83"/>
    </location>
</feature>
<keyword evidence="2 3" id="KW-0687">Ribonucleoprotein</keyword>
<dbReference type="InterPro" id="IPR036789">
    <property type="entry name" value="Ribosomal_uL6-like_a/b-dom_sf"/>
</dbReference>
<dbReference type="GO" id="GO:0005840">
    <property type="term" value="C:ribosome"/>
    <property type="evidence" value="ECO:0007669"/>
    <property type="project" value="UniProtKB-KW"/>
</dbReference>
<dbReference type="PIRSF" id="PIRSF002162">
    <property type="entry name" value="Ribosomal_L6"/>
    <property type="match status" value="1"/>
</dbReference>
<evidence type="ECO:0000256" key="1">
    <source>
        <dbReference type="ARBA" id="ARBA00022980"/>
    </source>
</evidence>
<dbReference type="NCBIfam" id="TIGR03654">
    <property type="entry name" value="L6_bact"/>
    <property type="match status" value="1"/>
</dbReference>
<keyword evidence="3 5" id="KW-0699">rRNA-binding</keyword>
<dbReference type="PANTHER" id="PTHR11655:SF14">
    <property type="entry name" value="LARGE RIBOSOMAL SUBUNIT PROTEIN UL6M"/>
    <property type="match status" value="1"/>
</dbReference>
<comment type="function">
    <text evidence="3 5">This protein binds to the 23S rRNA, and is important in its secondary structure. It is located near the subunit interface in the base of the L7/L12 stalk, and near the tRNA binding site of the peptidyltransferase center.</text>
</comment>
<dbReference type="Proteomes" id="UP001207918">
    <property type="component" value="Unassembled WGS sequence"/>
</dbReference>
<comment type="caution">
    <text evidence="7">The sequence shown here is derived from an EMBL/GenBank/DDBJ whole genome shotgun (WGS) entry which is preliminary data.</text>
</comment>
<dbReference type="Pfam" id="PF00347">
    <property type="entry name" value="Ribosomal_L6"/>
    <property type="match status" value="2"/>
</dbReference>
<evidence type="ECO:0000256" key="4">
    <source>
        <dbReference type="RuleBase" id="RU003869"/>
    </source>
</evidence>
<evidence type="ECO:0000313" key="7">
    <source>
        <dbReference type="EMBL" id="MCW9709235.1"/>
    </source>
</evidence>